<dbReference type="AlphaFoldDB" id="A0A2G6E4P7"/>
<proteinExistence type="predicted"/>
<dbReference type="SUPFAM" id="SSF74653">
    <property type="entry name" value="TolA/TonB C-terminal domain"/>
    <property type="match status" value="1"/>
</dbReference>
<protein>
    <recommendedName>
        <fullName evidence="4">TonB C-terminal domain-containing protein</fullName>
    </recommendedName>
</protein>
<evidence type="ECO:0008006" key="4">
    <source>
        <dbReference type="Google" id="ProtNLM"/>
    </source>
</evidence>
<gene>
    <name evidence="2" type="ORF">CSB45_09355</name>
</gene>
<reference evidence="2 3" key="1">
    <citation type="submission" date="2017-10" db="EMBL/GenBank/DDBJ databases">
        <title>Novel microbial diversity and functional potential in the marine mammal oral microbiome.</title>
        <authorList>
            <person name="Dudek N.K."/>
            <person name="Sun C.L."/>
            <person name="Burstein D."/>
            <person name="Kantor R.S."/>
            <person name="Aliaga Goltsman D.S."/>
            <person name="Bik E.M."/>
            <person name="Thomas B.C."/>
            <person name="Banfield J.F."/>
            <person name="Relman D.A."/>
        </authorList>
    </citation>
    <scope>NUCLEOTIDE SEQUENCE [LARGE SCALE GENOMIC DNA]</scope>
    <source>
        <strain evidence="2">DOLZORAL124_49_17</strain>
    </source>
</reference>
<organism evidence="2 3">
    <name type="scientific">candidate division KSB3 bacterium</name>
    <dbReference type="NCBI Taxonomy" id="2044937"/>
    <lineage>
        <taxon>Bacteria</taxon>
        <taxon>candidate division KSB3</taxon>
    </lineage>
</organism>
<name>A0A2G6E4P7_9BACT</name>
<comment type="caution">
    <text evidence="2">The sequence shown here is derived from an EMBL/GenBank/DDBJ whole genome shotgun (WGS) entry which is preliminary data.</text>
</comment>
<accession>A0A2G6E4P7</accession>
<sequence>MLGLSLLLHIGLLAFMPGFGIFLPLGDTPFIEIETISLEPEAGGEAEIKMGELTLEPTLNVSAPGTFESLDLRDEWDRAAREREPDTLEFLQADELRERPVMLPDSRSVSLQTEWQQEIQHTIPEDPMNFQRPAEPAPAEEPPERAEQPFEVAAIREEAPLAEHGHAFIRSRRPELPENSLIRRALRPENVSKIPPSSSPPMPARTFQTAVNALSRDPELQLPQRRDLSEADEDILALLPETPPLRAQNEAKAISGTVLDFHLRPLPGPPASGTPVFLSQESVTKLRPEATEERMPQQRHFRQKELNKEVVVAQFPRVERPLLHSDEGIVEPVIPNVTQQSRNSGTQERVKADDAVLPFSAARQCVKESFQAEQQRPALFVEMRRRQPELSQRARRNAGVGFPAVPPAPPADLFMAQASVSDVPDPPEERFEKFIEERQPRKAQAVMPAPADAPGSSPVFSVKRATLLDRKDASGATRPFARFVAERQLNVQRQSFSAALSAPTARSFGTQRAGLLPVGQEELLSQFGEEKAEREAKYDRLEEAVSRDSSGRGGECTIEGPASDRKVIYKPARLPEVTIEMEVVIRLKFWVMPDGSVGDVVPLQRGDIRLERAAIQYLKSWRFNSVAGEHDVWGIVPIRYKIR</sequence>
<evidence type="ECO:0000256" key="1">
    <source>
        <dbReference type="SAM" id="MobiDB-lite"/>
    </source>
</evidence>
<dbReference type="EMBL" id="PDPS01000030">
    <property type="protein sequence ID" value="PID56862.1"/>
    <property type="molecule type" value="Genomic_DNA"/>
</dbReference>
<evidence type="ECO:0000313" key="2">
    <source>
        <dbReference type="EMBL" id="PID56862.1"/>
    </source>
</evidence>
<dbReference type="Proteomes" id="UP000229740">
    <property type="component" value="Unassembled WGS sequence"/>
</dbReference>
<evidence type="ECO:0000313" key="3">
    <source>
        <dbReference type="Proteomes" id="UP000229740"/>
    </source>
</evidence>
<feature type="region of interest" description="Disordered" evidence="1">
    <location>
        <begin position="126"/>
        <end position="145"/>
    </location>
</feature>